<dbReference type="AlphaFoldDB" id="A0AA36H122"/>
<proteinExistence type="predicted"/>
<feature type="compositionally biased region" description="Low complexity" evidence="2">
    <location>
        <begin position="158"/>
        <end position="167"/>
    </location>
</feature>
<organism evidence="3 4">
    <name type="scientific">Cylicocyclus nassatus</name>
    <name type="common">Nematode worm</name>
    <dbReference type="NCBI Taxonomy" id="53992"/>
    <lineage>
        <taxon>Eukaryota</taxon>
        <taxon>Metazoa</taxon>
        <taxon>Ecdysozoa</taxon>
        <taxon>Nematoda</taxon>
        <taxon>Chromadorea</taxon>
        <taxon>Rhabditida</taxon>
        <taxon>Rhabditina</taxon>
        <taxon>Rhabditomorpha</taxon>
        <taxon>Strongyloidea</taxon>
        <taxon>Strongylidae</taxon>
        <taxon>Cylicocyclus</taxon>
    </lineage>
</organism>
<feature type="coiled-coil region" evidence="1">
    <location>
        <begin position="265"/>
        <end position="304"/>
    </location>
</feature>
<name>A0AA36H122_CYLNA</name>
<feature type="compositionally biased region" description="Basic and acidic residues" evidence="2">
    <location>
        <begin position="196"/>
        <end position="242"/>
    </location>
</feature>
<protein>
    <submittedName>
        <fullName evidence="3">Uncharacterized protein</fullName>
    </submittedName>
</protein>
<keyword evidence="4" id="KW-1185">Reference proteome</keyword>
<keyword evidence="1" id="KW-0175">Coiled coil</keyword>
<sequence>MEVVEVKSRAPTMTEEELCIISQFYVENYNVFHAAFAGSSRQPAVKAKRDKLEELARILTSAGYPKRTVTQLDQRMRDSMKRAKKVIAQEKLEHNKTGGGVPIKLKAAPHVAILLDRIGEKPRLKGLPCAIEVSGDHALTQPSSSKRPAQTDDEVNQPAPLLNKPSSSKPPPQWDNESQLSLTDTENEVYPANKNTLEKTERNGGKKVKTEPIFEHPNFDDYEHYEPMPVELHNDAEKENRPREKKKSGRASEFESERIQLRIRNEQLTGDLLYLQIENAKLQNENLRLKNEKLKLEISNEQKRGDYLDQGVIITT</sequence>
<evidence type="ECO:0000313" key="3">
    <source>
        <dbReference type="EMBL" id="CAJ0601841.1"/>
    </source>
</evidence>
<gene>
    <name evidence="3" type="ORF">CYNAS_LOCUS13824</name>
</gene>
<dbReference type="EMBL" id="CATQJL010000305">
    <property type="protein sequence ID" value="CAJ0601841.1"/>
    <property type="molecule type" value="Genomic_DNA"/>
</dbReference>
<reference evidence="3" key="1">
    <citation type="submission" date="2023-07" db="EMBL/GenBank/DDBJ databases">
        <authorList>
            <consortium name="CYATHOMIX"/>
        </authorList>
    </citation>
    <scope>NUCLEOTIDE SEQUENCE</scope>
    <source>
        <strain evidence="3">N/A</strain>
    </source>
</reference>
<feature type="compositionally biased region" description="Polar residues" evidence="2">
    <location>
        <begin position="175"/>
        <end position="184"/>
    </location>
</feature>
<accession>A0AA36H122</accession>
<evidence type="ECO:0000313" key="4">
    <source>
        <dbReference type="Proteomes" id="UP001176961"/>
    </source>
</evidence>
<evidence type="ECO:0000256" key="2">
    <source>
        <dbReference type="SAM" id="MobiDB-lite"/>
    </source>
</evidence>
<dbReference type="Proteomes" id="UP001176961">
    <property type="component" value="Unassembled WGS sequence"/>
</dbReference>
<comment type="caution">
    <text evidence="3">The sequence shown here is derived from an EMBL/GenBank/DDBJ whole genome shotgun (WGS) entry which is preliminary data.</text>
</comment>
<evidence type="ECO:0000256" key="1">
    <source>
        <dbReference type="SAM" id="Coils"/>
    </source>
</evidence>
<feature type="region of interest" description="Disordered" evidence="2">
    <location>
        <begin position="135"/>
        <end position="256"/>
    </location>
</feature>